<organism evidence="1 2">
    <name type="scientific">Apibacter muscae</name>
    <dbReference type="NCBI Taxonomy" id="2509004"/>
    <lineage>
        <taxon>Bacteria</taxon>
        <taxon>Pseudomonadati</taxon>
        <taxon>Bacteroidota</taxon>
        <taxon>Flavobacteriia</taxon>
        <taxon>Flavobacteriales</taxon>
        <taxon>Weeksellaceae</taxon>
        <taxon>Apibacter</taxon>
    </lineage>
</organism>
<dbReference type="Proteomes" id="UP000319499">
    <property type="component" value="Unassembled WGS sequence"/>
</dbReference>
<comment type="caution">
    <text evidence="1">The sequence shown here is derived from an EMBL/GenBank/DDBJ whole genome shotgun (WGS) entry which is preliminary data.</text>
</comment>
<dbReference type="AlphaFoldDB" id="A0A563DFI7"/>
<name>A0A563DFI7_9FLAO</name>
<gene>
    <name evidence="1" type="ORF">ETU09_05345</name>
</gene>
<accession>A0A563DFI7</accession>
<keyword evidence="2" id="KW-1185">Reference proteome</keyword>
<reference evidence="1 2" key="1">
    <citation type="submission" date="2019-02" db="EMBL/GenBank/DDBJ databases">
        <title>Apibacter muscae sp. nov.: a novel member of the house fly microbiota.</title>
        <authorList>
            <person name="Park R."/>
        </authorList>
    </citation>
    <scope>NUCLEOTIDE SEQUENCE [LARGE SCALE GENOMIC DNA]</scope>
    <source>
        <strain evidence="1 2">AL1</strain>
    </source>
</reference>
<proteinExistence type="predicted"/>
<dbReference type="RefSeq" id="WP_146262015.1">
    <property type="nucleotide sequence ID" value="NZ_SELG01000032.1"/>
</dbReference>
<sequence length="277" mass="31015">MFIKLYKNKKQLFLLNIFIFISQTFNCQVAIGTPNVKPYPSTDLTLTSNNKGFVPNRVSLTGLNDIQTIPNIKEGGVVYNTNITSELGNGLYVWDGTQWNRLLMDPGKRQDYQTLVYKQTGPTDITSLTKDIPQEISSLTTNFQAPLDGLVYISTLIYAYANVITPPNYNFSSIGNTFFTINTTEIETGKVTTFYSGCTPLIIYNPTTNLFVGNFPVTAPSISKLEVKKDYNYEIKITGVEGWNQFIQVNVGTFNNNSSPLNNLYSTVKVDFISNPH</sequence>
<protein>
    <submittedName>
        <fullName evidence="1">Uncharacterized protein</fullName>
    </submittedName>
</protein>
<evidence type="ECO:0000313" key="2">
    <source>
        <dbReference type="Proteomes" id="UP000319499"/>
    </source>
</evidence>
<evidence type="ECO:0000313" key="1">
    <source>
        <dbReference type="EMBL" id="TWP28741.1"/>
    </source>
</evidence>
<dbReference type="EMBL" id="SELH01000017">
    <property type="protein sequence ID" value="TWP28741.1"/>
    <property type="molecule type" value="Genomic_DNA"/>
</dbReference>
<dbReference type="OrthoDB" id="1247310at2"/>